<dbReference type="InterPro" id="IPR035994">
    <property type="entry name" value="Nucleoside_phosphorylase_sf"/>
</dbReference>
<evidence type="ECO:0000259" key="3">
    <source>
        <dbReference type="Pfam" id="PF01048"/>
    </source>
</evidence>
<reference evidence="5 6" key="1">
    <citation type="submission" date="2018-11" db="EMBL/GenBank/DDBJ databases">
        <title>Genome sequence and assembly of Colletotrichum spinosum.</title>
        <authorList>
            <person name="Gan P."/>
            <person name="Shirasu K."/>
        </authorList>
    </citation>
    <scope>NUCLEOTIDE SEQUENCE [LARGE SCALE GENOMIC DNA]</scope>
    <source>
        <strain evidence="5 6">CBS 515.97</strain>
    </source>
</reference>
<accession>A0A4V3HTP3</accession>
<dbReference type="Pfam" id="PF24883">
    <property type="entry name" value="NPHP3_N"/>
    <property type="match status" value="1"/>
</dbReference>
<proteinExistence type="predicted"/>
<name>A0A4V3HTP3_9PEZI</name>
<feature type="domain" description="Nephrocystin 3-like N-terminal" evidence="4">
    <location>
        <begin position="370"/>
        <end position="477"/>
    </location>
</feature>
<dbReference type="PANTHER" id="PTHR46082:SF11">
    <property type="entry name" value="AAA+ ATPASE DOMAIN-CONTAINING PROTEIN-RELATED"/>
    <property type="match status" value="1"/>
</dbReference>
<dbReference type="EMBL" id="QAPG01000005">
    <property type="protein sequence ID" value="TDZ40429.1"/>
    <property type="molecule type" value="Genomic_DNA"/>
</dbReference>
<dbReference type="GO" id="GO:0009116">
    <property type="term" value="P:nucleoside metabolic process"/>
    <property type="evidence" value="ECO:0007669"/>
    <property type="project" value="InterPro"/>
</dbReference>
<dbReference type="AlphaFoldDB" id="A0A4V3HTP3"/>
<dbReference type="SUPFAM" id="SSF53167">
    <property type="entry name" value="Purine and uridine phosphorylases"/>
    <property type="match status" value="1"/>
</dbReference>
<evidence type="ECO:0000256" key="2">
    <source>
        <dbReference type="SAM" id="MobiDB-lite"/>
    </source>
</evidence>
<protein>
    <submittedName>
        <fullName evidence="5">Uncharacterized protein</fullName>
    </submittedName>
</protein>
<feature type="region of interest" description="Disordered" evidence="2">
    <location>
        <begin position="1"/>
        <end position="28"/>
    </location>
</feature>
<evidence type="ECO:0000256" key="1">
    <source>
        <dbReference type="ARBA" id="ARBA00022737"/>
    </source>
</evidence>
<evidence type="ECO:0000259" key="4">
    <source>
        <dbReference type="Pfam" id="PF24883"/>
    </source>
</evidence>
<dbReference type="InterPro" id="IPR056884">
    <property type="entry name" value="NPHP3-like_N"/>
</dbReference>
<gene>
    <name evidence="5" type="ORF">C8035_v004068</name>
</gene>
<dbReference type="Proteomes" id="UP000295083">
    <property type="component" value="Unassembled WGS sequence"/>
</dbReference>
<dbReference type="GO" id="GO:0003824">
    <property type="term" value="F:catalytic activity"/>
    <property type="evidence" value="ECO:0007669"/>
    <property type="project" value="InterPro"/>
</dbReference>
<evidence type="ECO:0000313" key="6">
    <source>
        <dbReference type="Proteomes" id="UP000295083"/>
    </source>
</evidence>
<dbReference type="PANTHER" id="PTHR46082">
    <property type="entry name" value="ATP/GTP-BINDING PROTEIN-RELATED"/>
    <property type="match status" value="1"/>
</dbReference>
<dbReference type="InterPro" id="IPR000845">
    <property type="entry name" value="Nucleoside_phosphorylase_d"/>
</dbReference>
<evidence type="ECO:0000313" key="5">
    <source>
        <dbReference type="EMBL" id="TDZ40429.1"/>
    </source>
</evidence>
<keyword evidence="6" id="KW-1185">Reference proteome</keyword>
<comment type="caution">
    <text evidence="5">The sequence shown here is derived from an EMBL/GenBank/DDBJ whole genome shotgun (WGS) entry which is preliminary data.</text>
</comment>
<dbReference type="InterPro" id="IPR053137">
    <property type="entry name" value="NLR-like"/>
</dbReference>
<sequence length="739" mass="82859">MNNKRKRGDADADADCVSQGPPKKQRRRHSDYTIGWICALPLEMTAAISMLDEEHDSLEIDRNDTNHYVLGKIKSHNVVVACLPLGEYGTNNAANVMTNLKRSFPSIQEVLLVGIGGGAPSQADVRLGDVVVGIRVMQCDFGKVVGDGELRRTAAHKLPPLVLGTALSVLRAKHPSEKSEILSILEKKLGETSDYNRPDSPDLLFSSTYKHVPSAPDCSRCDHMKLVPRRERKSNHPHIHYGVLASGNQVMRNASKRDEIARDLDALGFEMEAAGLMGNFPCLCIRGICDYSDSHKSKEWQKYAAATAAAFAVELLTVLCGTQTPAREDRASETANRTKRDDHRQTLMESLSFDQLESRQASIKAAHGTTCHWLLRSHEYKDWLSPKKLKDHHGFLWIRGKPGAGKSTIMKYTYTNLTGTLGDSSLMACYLFNARGEELEKSMEGMYRSLLLQLLRGYPELQSVLDSTSGKDGRWVSLNVLRELFRVAVLHLGHAEDLASYVTSRLRTQDPVLHQELLAKASGVFLWVALVVDVLNKDYARGGMSQRRRLAEMPGGLHELFKDMLKRDNSHQEHLLLCVLWVLCAKRPLGPNEFHHAIWIGLSPRGLADDGIPDVTALDARERTTACVIGNSKGLVEITKTRYPRVQFIHESVRDFLLKAGGLQDLWPDLGFDWEIPSHERLKECCFAYLQHDLIEKALAQLHRTAAIRTSFEPGFYTIRKLTYTRDSKEHAEHYSSLL</sequence>
<organism evidence="5 6">
    <name type="scientific">Colletotrichum spinosum</name>
    <dbReference type="NCBI Taxonomy" id="1347390"/>
    <lineage>
        <taxon>Eukaryota</taxon>
        <taxon>Fungi</taxon>
        <taxon>Dikarya</taxon>
        <taxon>Ascomycota</taxon>
        <taxon>Pezizomycotina</taxon>
        <taxon>Sordariomycetes</taxon>
        <taxon>Hypocreomycetidae</taxon>
        <taxon>Glomerellales</taxon>
        <taxon>Glomerellaceae</taxon>
        <taxon>Colletotrichum</taxon>
        <taxon>Colletotrichum orbiculare species complex</taxon>
    </lineage>
</organism>
<feature type="domain" description="Nucleoside phosphorylase" evidence="3">
    <location>
        <begin position="33"/>
        <end position="313"/>
    </location>
</feature>
<dbReference type="Pfam" id="PF01048">
    <property type="entry name" value="PNP_UDP_1"/>
    <property type="match status" value="1"/>
</dbReference>
<keyword evidence="1" id="KW-0677">Repeat</keyword>
<dbReference type="Gene3D" id="3.40.50.1580">
    <property type="entry name" value="Nucleoside phosphorylase domain"/>
    <property type="match status" value="1"/>
</dbReference>